<evidence type="ECO:0000259" key="2">
    <source>
        <dbReference type="Pfam" id="PF00930"/>
    </source>
</evidence>
<comment type="caution">
    <text evidence="3">The sequence shown here is derived from an EMBL/GenBank/DDBJ whole genome shotgun (WGS) entry which is preliminary data.</text>
</comment>
<dbReference type="Pfam" id="PF07676">
    <property type="entry name" value="PD40"/>
    <property type="match status" value="1"/>
</dbReference>
<gene>
    <name evidence="3" type="ORF">ACFO9E_25235</name>
</gene>
<feature type="domain" description="Dipeptidylpeptidase IV N-terminal" evidence="2">
    <location>
        <begin position="118"/>
        <end position="333"/>
    </location>
</feature>
<dbReference type="RefSeq" id="WP_381199735.1">
    <property type="nucleotide sequence ID" value="NZ_JBHSFE010000021.1"/>
</dbReference>
<dbReference type="EMBL" id="JBHSFE010000021">
    <property type="protein sequence ID" value="MFC4611072.1"/>
    <property type="molecule type" value="Genomic_DNA"/>
</dbReference>
<dbReference type="PANTHER" id="PTHR11731">
    <property type="entry name" value="PROTEASE FAMILY S9B,C DIPEPTIDYL-PEPTIDASE IV-RELATED"/>
    <property type="match status" value="1"/>
</dbReference>
<evidence type="ECO:0000313" key="4">
    <source>
        <dbReference type="Proteomes" id="UP001595993"/>
    </source>
</evidence>
<dbReference type="PANTHER" id="PTHR11731:SF193">
    <property type="entry name" value="DIPEPTIDYL PEPTIDASE 9"/>
    <property type="match status" value="1"/>
</dbReference>
<dbReference type="Proteomes" id="UP001595993">
    <property type="component" value="Unassembled WGS sequence"/>
</dbReference>
<reference evidence="4" key="1">
    <citation type="journal article" date="2019" name="Int. J. Syst. Evol. Microbiol.">
        <title>The Global Catalogue of Microorganisms (GCM) 10K type strain sequencing project: providing services to taxonomists for standard genome sequencing and annotation.</title>
        <authorList>
            <consortium name="The Broad Institute Genomics Platform"/>
            <consortium name="The Broad Institute Genome Sequencing Center for Infectious Disease"/>
            <person name="Wu L."/>
            <person name="Ma J."/>
        </authorList>
    </citation>
    <scope>NUCLEOTIDE SEQUENCE [LARGE SCALE GENOMIC DNA]</scope>
    <source>
        <strain evidence="4">CGMCC 4.7139</strain>
    </source>
</reference>
<feature type="domain" description="Peptidase S9 prolyl oligopeptidase catalytic" evidence="1">
    <location>
        <begin position="510"/>
        <end position="709"/>
    </location>
</feature>
<proteinExistence type="predicted"/>
<dbReference type="InterPro" id="IPR011659">
    <property type="entry name" value="WD40"/>
</dbReference>
<name>A0ABV9GAU2_9ACTN</name>
<evidence type="ECO:0000259" key="1">
    <source>
        <dbReference type="Pfam" id="PF00326"/>
    </source>
</evidence>
<dbReference type="Gene3D" id="3.40.50.1820">
    <property type="entry name" value="alpha/beta hydrolase"/>
    <property type="match status" value="1"/>
</dbReference>
<organism evidence="3 4">
    <name type="scientific">Streptomyces maoxianensis</name>
    <dbReference type="NCBI Taxonomy" id="1459942"/>
    <lineage>
        <taxon>Bacteria</taxon>
        <taxon>Bacillati</taxon>
        <taxon>Actinomycetota</taxon>
        <taxon>Actinomycetes</taxon>
        <taxon>Kitasatosporales</taxon>
        <taxon>Streptomycetaceae</taxon>
        <taxon>Streptomyces</taxon>
    </lineage>
</organism>
<accession>A0ABV9GAU2</accession>
<dbReference type="Gene3D" id="2.140.10.30">
    <property type="entry name" value="Dipeptidylpeptidase IV, N-terminal domain"/>
    <property type="match status" value="1"/>
</dbReference>
<dbReference type="InterPro" id="IPR001375">
    <property type="entry name" value="Peptidase_S9_cat"/>
</dbReference>
<dbReference type="Pfam" id="PF00930">
    <property type="entry name" value="DPPIV_N"/>
    <property type="match status" value="1"/>
</dbReference>
<dbReference type="SUPFAM" id="SSF82171">
    <property type="entry name" value="DPP6 N-terminal domain-like"/>
    <property type="match status" value="1"/>
</dbReference>
<dbReference type="InterPro" id="IPR002469">
    <property type="entry name" value="Peptidase_S9B_N"/>
</dbReference>
<dbReference type="Pfam" id="PF00326">
    <property type="entry name" value="Peptidase_S9"/>
    <property type="match status" value="1"/>
</dbReference>
<protein>
    <submittedName>
        <fullName evidence="3">Prolyl oligopeptidase family serine peptidase</fullName>
    </submittedName>
</protein>
<dbReference type="InterPro" id="IPR050278">
    <property type="entry name" value="Serine_Prot_S9B/DPPIV"/>
</dbReference>
<dbReference type="SUPFAM" id="SSF53474">
    <property type="entry name" value="alpha/beta-Hydrolases"/>
    <property type="match status" value="1"/>
</dbReference>
<evidence type="ECO:0000313" key="3">
    <source>
        <dbReference type="EMBL" id="MFC4611072.1"/>
    </source>
</evidence>
<sequence>MAEDTQDPMDAQDFPRQYARTRRFSLGVPRRFTVSPDGSRVLFVRSTGGQDGVSRLWLYEDGQERVLADPLALGGEADVPEAEKVRRERARETSSGVVSYATDDAALTVAFALGGELWTVRTDGGAARRIATAGPVVDPRPSPDGERIAYITGGALRVVRSDGTDDRLLAAPEGHEVTYGLSDHVSAESIGRPRGHWWSPDGDALLVARVDSSAVQRWYIADPANPTKPPTSMPYPAAGTANAEVSMHIVRLDSARVRVRIPAAAGEDHHPKKPAWTDPAFEYVTSADWDRHGPLISVQTRDQRSQLTLSVDPATGATQTQHHARDEAWVSLMPGTPFRLPSGTLVIPWCRSDTQGLRIGDTVTPDGLEIREVVGTVGELVLFTASEDPTDIHVWSHDPDAGFVRVSEGPGVHTAAVGGDTVVLDSRTDDGQSVTVLHGGKPGGQIAVLAETPLVTPRPVFLTLGERELRSQLFLPSRHKPGSGKLPVLLNPYSGAGTQLVVHERGWWSAVSQWFAEQGFAVLVTDGRGTPGRGRAWEKAIHGDRLTPVLEDQIDALHEAAALHPDLDLDAVAIRGWSYGGYLAAGALLHHPEVFHAAVAGAAPTDRRLYDTHWEERFLGHPDVLPENYKRSSLVPYAHKLTRPLLLVHGVADDNVVFAHMLRFSSALLAAGRPHTVLPLSGATHLITDRDQASNLLLLETAFLKKSLNSPRH</sequence>
<dbReference type="InterPro" id="IPR029058">
    <property type="entry name" value="AB_hydrolase_fold"/>
</dbReference>
<keyword evidence="4" id="KW-1185">Reference proteome</keyword>